<evidence type="ECO:0000313" key="2">
    <source>
        <dbReference type="EMBL" id="GFY92631.1"/>
    </source>
</evidence>
<dbReference type="AlphaFoldDB" id="A0A7J0F1R2"/>
<keyword evidence="2" id="KW-0482">Metalloprotease</keyword>
<name>A0A7J0F1R2_9ERIC</name>
<reference evidence="2 3" key="1">
    <citation type="submission" date="2019-07" db="EMBL/GenBank/DDBJ databases">
        <title>De Novo Assembly of kiwifruit Actinidia rufa.</title>
        <authorList>
            <person name="Sugita-Konishi S."/>
            <person name="Sato K."/>
            <person name="Mori E."/>
            <person name="Abe Y."/>
            <person name="Kisaki G."/>
            <person name="Hamano K."/>
            <person name="Suezawa K."/>
            <person name="Otani M."/>
            <person name="Fukuda T."/>
            <person name="Manabe T."/>
            <person name="Gomi K."/>
            <person name="Tabuchi M."/>
            <person name="Akimitsu K."/>
            <person name="Kataoka I."/>
        </authorList>
    </citation>
    <scope>NUCLEOTIDE SEQUENCE [LARGE SCALE GENOMIC DNA]</scope>
    <source>
        <strain evidence="3">cv. Fuchu</strain>
    </source>
</reference>
<dbReference type="GO" id="GO:0008237">
    <property type="term" value="F:metallopeptidase activity"/>
    <property type="evidence" value="ECO:0007669"/>
    <property type="project" value="UniProtKB-KW"/>
</dbReference>
<feature type="region of interest" description="Disordered" evidence="1">
    <location>
        <begin position="153"/>
        <end position="193"/>
    </location>
</feature>
<gene>
    <name evidence="2" type="ORF">Acr_08g0010270</name>
</gene>
<comment type="caution">
    <text evidence="2">The sequence shown here is derived from an EMBL/GenBank/DDBJ whole genome shotgun (WGS) entry which is preliminary data.</text>
</comment>
<proteinExistence type="predicted"/>
<keyword evidence="3" id="KW-1185">Reference proteome</keyword>
<keyword evidence="2" id="KW-0645">Protease</keyword>
<protein>
    <submittedName>
        <fullName evidence="2">Zincin-like metalloproteases family protein</fullName>
    </submittedName>
</protein>
<evidence type="ECO:0000256" key="1">
    <source>
        <dbReference type="SAM" id="MobiDB-lite"/>
    </source>
</evidence>
<accession>A0A7J0F1R2</accession>
<keyword evidence="2" id="KW-0378">Hydrolase</keyword>
<organism evidence="2 3">
    <name type="scientific">Actinidia rufa</name>
    <dbReference type="NCBI Taxonomy" id="165716"/>
    <lineage>
        <taxon>Eukaryota</taxon>
        <taxon>Viridiplantae</taxon>
        <taxon>Streptophyta</taxon>
        <taxon>Embryophyta</taxon>
        <taxon>Tracheophyta</taxon>
        <taxon>Spermatophyta</taxon>
        <taxon>Magnoliopsida</taxon>
        <taxon>eudicotyledons</taxon>
        <taxon>Gunneridae</taxon>
        <taxon>Pentapetalae</taxon>
        <taxon>asterids</taxon>
        <taxon>Ericales</taxon>
        <taxon>Actinidiaceae</taxon>
        <taxon>Actinidia</taxon>
    </lineage>
</organism>
<evidence type="ECO:0000313" key="3">
    <source>
        <dbReference type="Proteomes" id="UP000585474"/>
    </source>
</evidence>
<dbReference type="EMBL" id="BJWL01000008">
    <property type="protein sequence ID" value="GFY92631.1"/>
    <property type="molecule type" value="Genomic_DNA"/>
</dbReference>
<dbReference type="Proteomes" id="UP000585474">
    <property type="component" value="Unassembled WGS sequence"/>
</dbReference>
<dbReference type="GO" id="GO:0006508">
    <property type="term" value="P:proteolysis"/>
    <property type="evidence" value="ECO:0007669"/>
    <property type="project" value="UniProtKB-KW"/>
</dbReference>
<sequence length="193" mass="21732">MLHVELLIQSEMADIELEKLFVALCNVLSGNYWFDRICYGWTVQPCKDALGIDIEPDTGLAPSSLLNKAVSKRRKNREYSVAPVYLHRLKQLSAPLGVVDPIRRSLLLSSLRKQYNGRLCAVYIELIVAVQAPSRTMLVGDDETFMHGQLEREKEIDHRRPPMSLLQQVPSEPPASPTKSVEPPSPSNLQRAD</sequence>